<dbReference type="RefSeq" id="XP_041230926.1">
    <property type="nucleotide sequence ID" value="XM_041360561.1"/>
</dbReference>
<dbReference type="EMBL" id="JABBWK010000007">
    <property type="protein sequence ID" value="KAG1905351.1"/>
    <property type="molecule type" value="Genomic_DNA"/>
</dbReference>
<evidence type="ECO:0000256" key="1">
    <source>
        <dbReference type="RuleBase" id="RU000487"/>
    </source>
</evidence>
<dbReference type="InterPro" id="IPR043129">
    <property type="entry name" value="ATPase_NBD"/>
</dbReference>
<comment type="caution">
    <text evidence="3">The sequence shown here is derived from an EMBL/GenBank/DDBJ whole genome shotgun (WGS) entry which is preliminary data.</text>
</comment>
<protein>
    <recommendedName>
        <fullName evidence="5">Actin-related protein 5</fullName>
    </recommendedName>
</protein>
<feature type="compositionally biased region" description="Basic and acidic residues" evidence="2">
    <location>
        <begin position="415"/>
        <end position="433"/>
    </location>
</feature>
<dbReference type="AlphaFoldDB" id="A0AAD4HQZ3"/>
<evidence type="ECO:0000256" key="2">
    <source>
        <dbReference type="SAM" id="MobiDB-lite"/>
    </source>
</evidence>
<sequence length="695" mass="78422">MDEAETSNIFYVPTPSLPSITPPNSYDRFRSQSVPLIIDNGSSNLRFGFSTSASPQSSPNVIAKYKERKFNQSLLLFGDAIDTESGAKSQGKTPWEGDVLLNFDAMEHALDYAFVRLGIDAEGIDHPVLMTERLCSPLHSRALTSELMFEQYSVPSLTYCVDSVMSFYHNNKPISGSIFSADGLVVSFNTASTSIIPILNGKGVLSHAKRIPWGTQQSTEYLLKLIQLKYSSFPTACDWMLHNFCSFATDYPAVLRSLKIPANMRAAERIIQFPFTIPVVEEKTEEELTRIAEKRKEQGKKLQELAAKSRMEKLAKKETDLQYLTSLKEGKSENKREWMHVLQVEGFDDDAALDETIRKLEVDVKRSRKKDLDGQDDVIEEPSFPLIDVPDADLDEEGIKEKKKQKLMKAGFDARAQREEKEAEERREEGERENNFDDWAGRLRREQETIMSKIKERGRRKAALSDRKSAAAQARMKNIASLAADERVSKKKRKAGAEDMFGADDEDWQIYRKLNAAAVSSDEEEEFNQLRIIESKLLMYDPTFTAQHTHASITSQRSALISAFRPLYEEGDIEGSARIHLNTERWRVCETYFSPGMAGVDSAGLGENVFITGGPSQFPGLQERLYGTLRPILPPEMHLGDIVRAADPSLDAWKGMASFANTDEFHQVGVTAEEYQEWGPERIKRWWGGNCNSAV</sequence>
<name>A0AAD4HQZ3_9AGAM</name>
<dbReference type="SMART" id="SM00268">
    <property type="entry name" value="ACTIN"/>
    <property type="match status" value="1"/>
</dbReference>
<evidence type="ECO:0008006" key="5">
    <source>
        <dbReference type="Google" id="ProtNLM"/>
    </source>
</evidence>
<comment type="similarity">
    <text evidence="1">Belongs to the actin family.</text>
</comment>
<dbReference type="InterPro" id="IPR004000">
    <property type="entry name" value="Actin"/>
</dbReference>
<proteinExistence type="inferred from homology"/>
<accession>A0AAD4HQZ3</accession>
<dbReference type="Gene3D" id="3.30.420.40">
    <property type="match status" value="4"/>
</dbReference>
<evidence type="ECO:0000313" key="3">
    <source>
        <dbReference type="EMBL" id="KAG1905351.1"/>
    </source>
</evidence>
<keyword evidence="4" id="KW-1185">Reference proteome</keyword>
<feature type="region of interest" description="Disordered" evidence="2">
    <location>
        <begin position="410"/>
        <end position="433"/>
    </location>
</feature>
<dbReference type="Proteomes" id="UP001195769">
    <property type="component" value="Unassembled WGS sequence"/>
</dbReference>
<dbReference type="Gene3D" id="3.90.640.10">
    <property type="entry name" value="Actin, Chain A, domain 4"/>
    <property type="match status" value="2"/>
</dbReference>
<dbReference type="GeneID" id="64654859"/>
<reference evidence="3" key="1">
    <citation type="journal article" date="2020" name="New Phytol.">
        <title>Comparative genomics reveals dynamic genome evolution in host specialist ectomycorrhizal fungi.</title>
        <authorList>
            <person name="Lofgren L.A."/>
            <person name="Nguyen N.H."/>
            <person name="Vilgalys R."/>
            <person name="Ruytinx J."/>
            <person name="Liao H.L."/>
            <person name="Branco S."/>
            <person name="Kuo A."/>
            <person name="LaButti K."/>
            <person name="Lipzen A."/>
            <person name="Andreopoulos W."/>
            <person name="Pangilinan J."/>
            <person name="Riley R."/>
            <person name="Hundley H."/>
            <person name="Na H."/>
            <person name="Barry K."/>
            <person name="Grigoriev I.V."/>
            <person name="Stajich J.E."/>
            <person name="Kennedy P.G."/>
        </authorList>
    </citation>
    <scope>NUCLEOTIDE SEQUENCE</scope>
    <source>
        <strain evidence="3">FC203</strain>
    </source>
</reference>
<dbReference type="Pfam" id="PF00022">
    <property type="entry name" value="Actin"/>
    <property type="match status" value="2"/>
</dbReference>
<gene>
    <name evidence="3" type="ORF">F5891DRAFT_1008934</name>
</gene>
<dbReference type="SUPFAM" id="SSF53067">
    <property type="entry name" value="Actin-like ATPase domain"/>
    <property type="match status" value="2"/>
</dbReference>
<dbReference type="PANTHER" id="PTHR11937">
    <property type="entry name" value="ACTIN"/>
    <property type="match status" value="1"/>
</dbReference>
<organism evidence="3 4">
    <name type="scientific">Suillus fuscotomentosus</name>
    <dbReference type="NCBI Taxonomy" id="1912939"/>
    <lineage>
        <taxon>Eukaryota</taxon>
        <taxon>Fungi</taxon>
        <taxon>Dikarya</taxon>
        <taxon>Basidiomycota</taxon>
        <taxon>Agaricomycotina</taxon>
        <taxon>Agaricomycetes</taxon>
        <taxon>Agaricomycetidae</taxon>
        <taxon>Boletales</taxon>
        <taxon>Suillineae</taxon>
        <taxon>Suillaceae</taxon>
        <taxon>Suillus</taxon>
    </lineage>
</organism>
<evidence type="ECO:0000313" key="4">
    <source>
        <dbReference type="Proteomes" id="UP001195769"/>
    </source>
</evidence>